<gene>
    <name evidence="2" type="ORF">ABFW12_11820</name>
</gene>
<feature type="region of interest" description="Disordered" evidence="1">
    <location>
        <begin position="50"/>
        <end position="74"/>
    </location>
</feature>
<evidence type="ECO:0000313" key="2">
    <source>
        <dbReference type="EMBL" id="MEX3738917.1"/>
    </source>
</evidence>
<evidence type="ECO:0000256" key="1">
    <source>
        <dbReference type="SAM" id="MobiDB-lite"/>
    </source>
</evidence>
<dbReference type="Proteomes" id="UP001558474">
    <property type="component" value="Unassembled WGS sequence"/>
</dbReference>
<reference evidence="2 3" key="1">
    <citation type="submission" date="2024-04" db="EMBL/GenBank/DDBJ databases">
        <title>Genomic Markers of Mycobacteria.</title>
        <authorList>
            <person name="Soliman M.S."/>
            <person name="Elkholy A."/>
            <person name="Soliman N.S."/>
            <person name="Abbas A."/>
            <person name="Khayrat S."/>
            <person name="Shawky S."/>
        </authorList>
    </citation>
    <scope>NUCLEOTIDE SEQUENCE [LARGE SCALE GENOMIC DNA]</scope>
    <source>
        <strain evidence="2 3">Egy-CU-AM5</strain>
    </source>
</reference>
<organism evidence="2 3">
    <name type="scientific">Mycolicibacterium porcinum</name>
    <dbReference type="NCBI Taxonomy" id="39693"/>
    <lineage>
        <taxon>Bacteria</taxon>
        <taxon>Bacillati</taxon>
        <taxon>Actinomycetota</taxon>
        <taxon>Actinomycetes</taxon>
        <taxon>Mycobacteriales</taxon>
        <taxon>Mycobacteriaceae</taxon>
        <taxon>Mycolicibacterium</taxon>
    </lineage>
</organism>
<evidence type="ECO:0000313" key="3">
    <source>
        <dbReference type="Proteomes" id="UP001558474"/>
    </source>
</evidence>
<sequence length="74" mass="7533">MYPQDMPRHRLKMLAAVTGIGAVAVLGAITVIDAATPGAADSVAVKFSSTTTVKTPPSAPETSFASPTVKAPHK</sequence>
<feature type="compositionally biased region" description="Polar residues" evidence="1">
    <location>
        <begin position="50"/>
        <end position="66"/>
    </location>
</feature>
<accession>A0ABV3VC09</accession>
<proteinExistence type="predicted"/>
<protein>
    <recommendedName>
        <fullName evidence="4">Alanine and proline-rich secreted protein Apa</fullName>
    </recommendedName>
</protein>
<evidence type="ECO:0008006" key="4">
    <source>
        <dbReference type="Google" id="ProtNLM"/>
    </source>
</evidence>
<name>A0ABV3VC09_9MYCO</name>
<keyword evidence="3" id="KW-1185">Reference proteome</keyword>
<dbReference type="EMBL" id="JBDLOU010000020">
    <property type="protein sequence ID" value="MEX3738917.1"/>
    <property type="molecule type" value="Genomic_DNA"/>
</dbReference>
<dbReference type="RefSeq" id="WP_234793588.1">
    <property type="nucleotide sequence ID" value="NZ_JAQYXM010000001.1"/>
</dbReference>
<comment type="caution">
    <text evidence="2">The sequence shown here is derived from an EMBL/GenBank/DDBJ whole genome shotgun (WGS) entry which is preliminary data.</text>
</comment>